<dbReference type="EMBL" id="JAUSRB010000002">
    <property type="protein sequence ID" value="MDP9866402.1"/>
    <property type="molecule type" value="Genomic_DNA"/>
</dbReference>
<comment type="caution">
    <text evidence="1">The sequence shown here is derived from an EMBL/GenBank/DDBJ whole genome shotgun (WGS) entry which is preliminary data.</text>
</comment>
<evidence type="ECO:0008006" key="3">
    <source>
        <dbReference type="Google" id="ProtNLM"/>
    </source>
</evidence>
<accession>A0ABT9RAX9</accession>
<dbReference type="RefSeq" id="WP_306867046.1">
    <property type="nucleotide sequence ID" value="NZ_JAUSRB010000002.1"/>
</dbReference>
<evidence type="ECO:0000313" key="1">
    <source>
        <dbReference type="EMBL" id="MDP9866402.1"/>
    </source>
</evidence>
<reference evidence="1 2" key="1">
    <citation type="submission" date="2023-07" db="EMBL/GenBank/DDBJ databases">
        <title>Sequencing the genomes of 1000 actinobacteria strains.</title>
        <authorList>
            <person name="Klenk H.-P."/>
        </authorList>
    </citation>
    <scope>NUCLEOTIDE SEQUENCE [LARGE SCALE GENOMIC DNA]</scope>
    <source>
        <strain evidence="1 2">DSM 44109</strain>
    </source>
</reference>
<evidence type="ECO:0000313" key="2">
    <source>
        <dbReference type="Proteomes" id="UP001230426"/>
    </source>
</evidence>
<name>A0ABT9RAX9_9ACTN</name>
<keyword evidence="2" id="KW-1185">Reference proteome</keyword>
<gene>
    <name evidence="1" type="ORF">J2S55_005668</name>
</gene>
<sequence>MSVLLDIAGPERLASSADRLHAVIDIMAALLLVAGFRSDLLAS</sequence>
<dbReference type="Proteomes" id="UP001230426">
    <property type="component" value="Unassembled WGS sequence"/>
</dbReference>
<organism evidence="1 2">
    <name type="scientific">Streptosporangium brasiliense</name>
    <dbReference type="NCBI Taxonomy" id="47480"/>
    <lineage>
        <taxon>Bacteria</taxon>
        <taxon>Bacillati</taxon>
        <taxon>Actinomycetota</taxon>
        <taxon>Actinomycetes</taxon>
        <taxon>Streptosporangiales</taxon>
        <taxon>Streptosporangiaceae</taxon>
        <taxon>Streptosporangium</taxon>
    </lineage>
</organism>
<protein>
    <recommendedName>
        <fullName evidence="3">ISAs1 family transposase</fullName>
    </recommendedName>
</protein>
<proteinExistence type="predicted"/>